<organism evidence="4 5">
    <name type="scientific">Mycobacterium alsense</name>
    <dbReference type="NCBI Taxonomy" id="324058"/>
    <lineage>
        <taxon>Bacteria</taxon>
        <taxon>Bacillati</taxon>
        <taxon>Actinomycetota</taxon>
        <taxon>Actinomycetes</taxon>
        <taxon>Mycobacteriales</taxon>
        <taxon>Mycobacteriaceae</taxon>
        <taxon>Mycobacterium</taxon>
    </lineage>
</organism>
<dbReference type="SUPFAM" id="SSF56601">
    <property type="entry name" value="beta-lactamase/transpeptidase-like"/>
    <property type="match status" value="1"/>
</dbReference>
<evidence type="ECO:0000259" key="3">
    <source>
        <dbReference type="Pfam" id="PF05223"/>
    </source>
</evidence>
<evidence type="ECO:0000256" key="1">
    <source>
        <dbReference type="SAM" id="SignalP"/>
    </source>
</evidence>
<feature type="chain" id="PRO_5044877247" evidence="1">
    <location>
        <begin position="19"/>
        <end position="605"/>
    </location>
</feature>
<dbReference type="AlphaFoldDB" id="A0ABD6P5Q1"/>
<evidence type="ECO:0000313" key="4">
    <source>
        <dbReference type="EMBL" id="OBG41703.1"/>
    </source>
</evidence>
<dbReference type="InterPro" id="IPR007887">
    <property type="entry name" value="MecA_N"/>
</dbReference>
<dbReference type="PANTHER" id="PTHR30627:SF24">
    <property type="entry name" value="PENICILLIN-BINDING PROTEIN 4B"/>
    <property type="match status" value="1"/>
</dbReference>
<gene>
    <name evidence="4" type="ORF">A5672_12335</name>
</gene>
<dbReference type="InterPro" id="IPR001460">
    <property type="entry name" value="PCN-bd_Tpept"/>
</dbReference>
<proteinExistence type="predicted"/>
<feature type="signal peptide" evidence="1">
    <location>
        <begin position="1"/>
        <end position="18"/>
    </location>
</feature>
<sequence length="605" mass="63866">MVTRTTLASAGACLLLLAAGVGCTPRPDGPGPAAEKFFRALSTGDTATAAQLSDDPNEAREALNAAWAGLQATHLDAQVLSAKYAEDTGTVDYRFTWHLPRDRTWSYDGQLKMARDEGRWEVRWTTTGLHPKLGEHQTFALRADRPRRASVNELGGTDVLAPGYLYHYTLDATQAGPALIGTAHAVVDVLRPFNDTLADPQLLAEQATSATQPLDLVTLYPDDNDKVFPAIGRLPGIVITPLAEMLPTDPHFAPAVIREVKKAVADQLDGQAGWRVVSVNQNGVDVAVLHEVEGSPAPSVSITLDRAVQNAAQRAVDTRGGKAMIVVIKPSTGEILAIAQNKGADDDGLPATNGLFPPGSTFKMVTAGAAVERDMATPNTMLGCPGRIDIGHRTIPNYGGFDLGVVPLSRAFASSCNTTFAELSSRMPPRGLTQAAHRYGIGVDYTVDGITTVTGSVPPTVDLAERTEDGFGQGKVLASPFGMALVAATVDAGKTPVPQLIAGRPTTVEGPEVPVTPISPKMVDALRPMMRLVVTNGTAKEISGCCGEIYGKTGEAEFPGGSHSWFAGYRGDLAFAALIVGGGSSEYAVRMTKVMFESLPRDYLA</sequence>
<dbReference type="Pfam" id="PF00905">
    <property type="entry name" value="Transpeptidase"/>
    <property type="match status" value="1"/>
</dbReference>
<name>A0ABD6P5Q1_9MYCO</name>
<dbReference type="Proteomes" id="UP000092086">
    <property type="component" value="Unassembled WGS sequence"/>
</dbReference>
<comment type="caution">
    <text evidence="4">The sequence shown here is derived from an EMBL/GenBank/DDBJ whole genome shotgun (WGS) entry which is preliminary data.</text>
</comment>
<accession>A0ABD6P5Q1</accession>
<evidence type="ECO:0000313" key="5">
    <source>
        <dbReference type="Proteomes" id="UP000092086"/>
    </source>
</evidence>
<dbReference type="EMBL" id="LZIT01000091">
    <property type="protein sequence ID" value="OBG41703.1"/>
    <property type="molecule type" value="Genomic_DNA"/>
</dbReference>
<keyword evidence="1" id="KW-0732">Signal</keyword>
<dbReference type="PANTHER" id="PTHR30627">
    <property type="entry name" value="PEPTIDOGLYCAN D,D-TRANSPEPTIDASE"/>
    <property type="match status" value="1"/>
</dbReference>
<feature type="domain" description="NTF2-like N-terminal transpeptidase" evidence="3">
    <location>
        <begin position="30"/>
        <end position="137"/>
    </location>
</feature>
<protein>
    <submittedName>
        <fullName evidence="4">Penicillin-binding protein</fullName>
    </submittedName>
</protein>
<dbReference type="InterPro" id="IPR012338">
    <property type="entry name" value="Beta-lactam/transpept-like"/>
</dbReference>
<evidence type="ECO:0000259" key="2">
    <source>
        <dbReference type="Pfam" id="PF00905"/>
    </source>
</evidence>
<feature type="domain" description="Penicillin-binding protein transpeptidase" evidence="2">
    <location>
        <begin position="324"/>
        <end position="583"/>
    </location>
</feature>
<dbReference type="RefSeq" id="WP_068207664.1">
    <property type="nucleotide sequence ID" value="NZ_LZIT01000091.1"/>
</dbReference>
<dbReference type="InterPro" id="IPR050515">
    <property type="entry name" value="Beta-lactam/transpept"/>
</dbReference>
<dbReference type="Pfam" id="PF05223">
    <property type="entry name" value="MecA_N"/>
    <property type="match status" value="1"/>
</dbReference>
<dbReference type="PROSITE" id="PS51257">
    <property type="entry name" value="PROKAR_LIPOPROTEIN"/>
    <property type="match status" value="1"/>
</dbReference>
<dbReference type="Gene3D" id="3.40.710.10">
    <property type="entry name" value="DD-peptidase/beta-lactamase superfamily"/>
    <property type="match status" value="1"/>
</dbReference>
<reference evidence="4 5" key="1">
    <citation type="submission" date="2016-06" db="EMBL/GenBank/DDBJ databases">
        <authorList>
            <person name="Sutton G."/>
            <person name="Brinkac L."/>
            <person name="Sanka R."/>
            <person name="Adams M."/>
            <person name="Lau E."/>
            <person name="Sam S."/>
            <person name="Sreng N."/>
            <person name="Him V."/>
            <person name="Kerleguer A."/>
            <person name="Cheng S."/>
        </authorList>
    </citation>
    <scope>NUCLEOTIDE SEQUENCE [LARGE SCALE GENOMIC DNA]</scope>
    <source>
        <strain evidence="4 5">E2978</strain>
    </source>
</reference>